<organism evidence="12 13">
    <name type="scientific">Lasiosphaeris hirsuta</name>
    <dbReference type="NCBI Taxonomy" id="260670"/>
    <lineage>
        <taxon>Eukaryota</taxon>
        <taxon>Fungi</taxon>
        <taxon>Dikarya</taxon>
        <taxon>Ascomycota</taxon>
        <taxon>Pezizomycotina</taxon>
        <taxon>Sordariomycetes</taxon>
        <taxon>Sordariomycetidae</taxon>
        <taxon>Sordariales</taxon>
        <taxon>Lasiosphaeriaceae</taxon>
        <taxon>Lasiosphaeris</taxon>
    </lineage>
</organism>
<dbReference type="Gene3D" id="3.40.1090.10">
    <property type="entry name" value="Cytosolic phospholipase A2 catalytic domain"/>
    <property type="match status" value="1"/>
</dbReference>
<dbReference type="InterPro" id="IPR002641">
    <property type="entry name" value="PNPLA_dom"/>
</dbReference>
<dbReference type="PROSITE" id="PS51635">
    <property type="entry name" value="PNPLA"/>
    <property type="match status" value="1"/>
</dbReference>
<feature type="region of interest" description="Disordered" evidence="9">
    <location>
        <begin position="1013"/>
        <end position="1080"/>
    </location>
</feature>
<dbReference type="InterPro" id="IPR017907">
    <property type="entry name" value="Znf_RING_CS"/>
</dbReference>
<evidence type="ECO:0000259" key="10">
    <source>
        <dbReference type="PROSITE" id="PS50089"/>
    </source>
</evidence>
<evidence type="ECO:0000256" key="2">
    <source>
        <dbReference type="ARBA" id="ARBA00022771"/>
    </source>
</evidence>
<dbReference type="GO" id="GO:0047499">
    <property type="term" value="F:calcium-independent phospholipase A2 activity"/>
    <property type="evidence" value="ECO:0007669"/>
    <property type="project" value="TreeGrafter"/>
</dbReference>
<dbReference type="GO" id="GO:0016020">
    <property type="term" value="C:membrane"/>
    <property type="evidence" value="ECO:0007669"/>
    <property type="project" value="TreeGrafter"/>
</dbReference>
<evidence type="ECO:0000256" key="3">
    <source>
        <dbReference type="ARBA" id="ARBA00022801"/>
    </source>
</evidence>
<dbReference type="GO" id="GO:0019369">
    <property type="term" value="P:arachidonate metabolic process"/>
    <property type="evidence" value="ECO:0007669"/>
    <property type="project" value="TreeGrafter"/>
</dbReference>
<name>A0AA40AYX8_9PEZI</name>
<dbReference type="GO" id="GO:0016042">
    <property type="term" value="P:lipid catabolic process"/>
    <property type="evidence" value="ECO:0007669"/>
    <property type="project" value="UniProtKB-UniRule"/>
</dbReference>
<keyword evidence="13" id="KW-1185">Reference proteome</keyword>
<dbReference type="AlphaFoldDB" id="A0AA40AYX8"/>
<accession>A0AA40AYX8</accession>
<evidence type="ECO:0000256" key="4">
    <source>
        <dbReference type="ARBA" id="ARBA00022833"/>
    </source>
</evidence>
<gene>
    <name evidence="12" type="ORF">B0H67DRAFT_657154</name>
</gene>
<evidence type="ECO:0000256" key="5">
    <source>
        <dbReference type="ARBA" id="ARBA00022963"/>
    </source>
</evidence>
<keyword evidence="3 8" id="KW-0378">Hydrolase</keyword>
<dbReference type="Proteomes" id="UP001172102">
    <property type="component" value="Unassembled WGS sequence"/>
</dbReference>
<dbReference type="Pfam" id="PF01734">
    <property type="entry name" value="Patatin"/>
    <property type="match status" value="1"/>
</dbReference>
<feature type="compositionally biased region" description="Low complexity" evidence="9">
    <location>
        <begin position="1039"/>
        <end position="1059"/>
    </location>
</feature>
<dbReference type="SUPFAM" id="SSF52151">
    <property type="entry name" value="FabD/lysophospholipase-like"/>
    <property type="match status" value="1"/>
</dbReference>
<dbReference type="PROSITE" id="PS00518">
    <property type="entry name" value="ZF_RING_1"/>
    <property type="match status" value="1"/>
</dbReference>
<evidence type="ECO:0000256" key="1">
    <source>
        <dbReference type="ARBA" id="ARBA00022723"/>
    </source>
</evidence>
<feature type="domain" description="PNPLA" evidence="11">
    <location>
        <begin position="562"/>
        <end position="768"/>
    </location>
</feature>
<evidence type="ECO:0000256" key="7">
    <source>
        <dbReference type="PROSITE-ProRule" id="PRU00175"/>
    </source>
</evidence>
<reference evidence="12" key="1">
    <citation type="submission" date="2023-06" db="EMBL/GenBank/DDBJ databases">
        <title>Genome-scale phylogeny and comparative genomics of the fungal order Sordariales.</title>
        <authorList>
            <consortium name="Lawrence Berkeley National Laboratory"/>
            <person name="Hensen N."/>
            <person name="Bonometti L."/>
            <person name="Westerberg I."/>
            <person name="Brannstrom I.O."/>
            <person name="Guillou S."/>
            <person name="Cros-Aarteil S."/>
            <person name="Calhoun S."/>
            <person name="Haridas S."/>
            <person name="Kuo A."/>
            <person name="Mondo S."/>
            <person name="Pangilinan J."/>
            <person name="Riley R."/>
            <person name="Labutti K."/>
            <person name="Andreopoulos B."/>
            <person name="Lipzen A."/>
            <person name="Chen C."/>
            <person name="Yanf M."/>
            <person name="Daum C."/>
            <person name="Ng V."/>
            <person name="Clum A."/>
            <person name="Steindorff A."/>
            <person name="Ohm R."/>
            <person name="Martin F."/>
            <person name="Silar P."/>
            <person name="Natvig D."/>
            <person name="Lalanne C."/>
            <person name="Gautier V."/>
            <person name="Ament-Velasquez S.L."/>
            <person name="Kruys A."/>
            <person name="Hutchinson M.I."/>
            <person name="Powell A.J."/>
            <person name="Barry K."/>
            <person name="Miller A.N."/>
            <person name="Grigoriev I.V."/>
            <person name="Debuchy R."/>
            <person name="Gladieux P."/>
            <person name="Thoren M.H."/>
            <person name="Johannesson H."/>
        </authorList>
    </citation>
    <scope>NUCLEOTIDE SEQUENCE</scope>
    <source>
        <strain evidence="12">SMH4607-1</strain>
    </source>
</reference>
<dbReference type="InterPro" id="IPR027417">
    <property type="entry name" value="P-loop_NTPase"/>
</dbReference>
<keyword evidence="2 7" id="KW-0863">Zinc-finger</keyword>
<dbReference type="GO" id="GO:0046486">
    <property type="term" value="P:glycerolipid metabolic process"/>
    <property type="evidence" value="ECO:0007669"/>
    <property type="project" value="UniProtKB-ARBA"/>
</dbReference>
<evidence type="ECO:0000256" key="8">
    <source>
        <dbReference type="PROSITE-ProRule" id="PRU01161"/>
    </source>
</evidence>
<evidence type="ECO:0000259" key="11">
    <source>
        <dbReference type="PROSITE" id="PS51635"/>
    </source>
</evidence>
<dbReference type="SUPFAM" id="SSF52540">
    <property type="entry name" value="P-loop containing nucleoside triphosphate hydrolases"/>
    <property type="match status" value="1"/>
</dbReference>
<dbReference type="InterPro" id="IPR016035">
    <property type="entry name" value="Acyl_Trfase/lysoPLipase"/>
</dbReference>
<dbReference type="GO" id="GO:0008270">
    <property type="term" value="F:zinc ion binding"/>
    <property type="evidence" value="ECO:0007669"/>
    <property type="project" value="UniProtKB-KW"/>
</dbReference>
<evidence type="ECO:0008006" key="14">
    <source>
        <dbReference type="Google" id="ProtNLM"/>
    </source>
</evidence>
<comment type="caution">
    <text evidence="12">The sequence shown here is derived from an EMBL/GenBank/DDBJ whole genome shotgun (WGS) entry which is preliminary data.</text>
</comment>
<feature type="active site" description="Nucleophile" evidence="8">
    <location>
        <position position="602"/>
    </location>
</feature>
<feature type="region of interest" description="Disordered" evidence="9">
    <location>
        <begin position="1092"/>
        <end position="1132"/>
    </location>
</feature>
<feature type="domain" description="RING-type" evidence="10">
    <location>
        <begin position="494"/>
        <end position="537"/>
    </location>
</feature>
<protein>
    <recommendedName>
        <fullName evidence="14">RING-type domain-containing protein</fullName>
    </recommendedName>
</protein>
<feature type="short sequence motif" description="GXGXXG" evidence="8">
    <location>
        <begin position="566"/>
        <end position="571"/>
    </location>
</feature>
<sequence length="1132" mass="125955">DLCHSLLQVKTWNCVQCANDAFCDDCWGKQRPHRAGAVGIDGRPHEKVDVEVVSRLTQIFGHNRTPEEQEALHMSDISTTWFGVMRGGGRPFLHCSNRLIDIIQKSQTGRHSERFLHLVSFVGQTGAGKSTVIKMLINLEQALAGSQSPRADCFPAPVTGLVDDIVPTTGDVHFYSDPATYSERRPILYADCEGMNGGEKLPMDERQWEFEVATRKLLEDYKDSVYQVQKLQNIVAGLKATGKIISSTQELLEYYYSSITVVHIPTKGRYMQIDKQIGKLYDVIRKQCSVSFAHKKSVRMLLNADRLQQYVNSAYDHFSRRLDEPFDFVKEALRHDQMPKDFQGSHSEPNAVAIPRAAREDLQGTYTTLLWNTFFEPIKAAFDEFCDNWLRCAFEHDGNDCRNVKNSHKKGHQASSGKVFFKGAYVSQFASSETFFTEWMNGIHDHLDSLVRRLNEFGADGQERDLVSRLHRREVEENYPRLGTTFKLLGHATCFCCVRAIPEHILPCGHILCEPCIQSFGSYVGGGAHEMTYCPFHPNRESWESRPFKVAFKPEDAGVRVLCLDGGGIRGIIELALLKSIERELGGFVPVQNFFDLIVGTSTGDIIALGLGVMHWSVSECLDQFKRLCSDAFTARPLKRLALVSHKSYYKSTPLEAAFQSAFGSDALLSGGTSCRRIGQTRVAVTATSATENRPVIITNYNTAKAERDNLPYQFLRSQDSTAEFKIWEAARATSAAPLYFKPFAKPESGMYYTDGAIHYNCPAWVAHHERQVLWDDERASATKHSSNTPTWTLSYGTPRRFTRSGLNCEKAWHEYYAATTRTAGRIHTTPEARRRHMRINVQLKGHRPGLDQLDEIQSLEDQAFDSASSNPDIWEAAHRLVASSFYFEKNDRGFHQDQGIYRCHGSIQCRFEKGGQDLKDLGRMLSSCVKGDFEPFFLLQENYGSIHETQQEFPMSSAVLNRIRPVEHRANFPLPPGGGYLHGPGSGVASFSECCLSISGFPRELFAQDDVGAQPATHSEARDSASAPPAAGGGGGESPNPSSEGPPEQAARGSAPGSSGSGGRKAGDKDQSPSSKFHSIFRGSGLVDLGLRSRWSSGNLGGTAHAEKGATEPPPMLPRQSRLQSDHSEKT</sequence>
<keyword evidence="4" id="KW-0862">Zinc</keyword>
<dbReference type="CDD" id="cd07199">
    <property type="entry name" value="Pat17_PNPLA8_PNPLA9_like"/>
    <property type="match status" value="1"/>
</dbReference>
<feature type="short sequence motif" description="GXSXG" evidence="8">
    <location>
        <begin position="600"/>
        <end position="604"/>
    </location>
</feature>
<dbReference type="PANTHER" id="PTHR24185">
    <property type="entry name" value="CALCIUM-INDEPENDENT PHOSPHOLIPASE A2-GAMMA"/>
    <property type="match status" value="1"/>
</dbReference>
<evidence type="ECO:0000256" key="9">
    <source>
        <dbReference type="SAM" id="MobiDB-lite"/>
    </source>
</evidence>
<feature type="active site" description="Proton acceptor" evidence="8">
    <location>
        <position position="755"/>
    </location>
</feature>
<keyword evidence="6 8" id="KW-0443">Lipid metabolism</keyword>
<evidence type="ECO:0000256" key="6">
    <source>
        <dbReference type="ARBA" id="ARBA00023098"/>
    </source>
</evidence>
<feature type="short sequence motif" description="DGA/G" evidence="8">
    <location>
        <begin position="755"/>
        <end position="757"/>
    </location>
</feature>
<dbReference type="PANTHER" id="PTHR24185:SF1">
    <property type="entry name" value="CALCIUM-INDEPENDENT PHOSPHOLIPASE A2-GAMMA"/>
    <property type="match status" value="1"/>
</dbReference>
<dbReference type="PROSITE" id="PS50089">
    <property type="entry name" value="ZF_RING_2"/>
    <property type="match status" value="1"/>
</dbReference>
<dbReference type="InterPro" id="IPR001841">
    <property type="entry name" value="Znf_RING"/>
</dbReference>
<dbReference type="EMBL" id="JAUKUA010000002">
    <property type="protein sequence ID" value="KAK0724572.1"/>
    <property type="molecule type" value="Genomic_DNA"/>
</dbReference>
<keyword evidence="5 8" id="KW-0442">Lipid degradation</keyword>
<keyword evidence="1" id="KW-0479">Metal-binding</keyword>
<proteinExistence type="predicted"/>
<feature type="non-terminal residue" evidence="12">
    <location>
        <position position="1"/>
    </location>
</feature>
<evidence type="ECO:0000313" key="13">
    <source>
        <dbReference type="Proteomes" id="UP001172102"/>
    </source>
</evidence>
<evidence type="ECO:0000313" key="12">
    <source>
        <dbReference type="EMBL" id="KAK0724572.1"/>
    </source>
</evidence>